<evidence type="ECO:0000313" key="3">
    <source>
        <dbReference type="Proteomes" id="UP000033054"/>
    </source>
</evidence>
<dbReference type="HOGENOM" id="CLU_023205_2_3_10"/>
<dbReference type="PANTHER" id="PTHR43312">
    <property type="entry name" value="D-THREO-ALDOSE 1-DEHYDROGENASE"/>
    <property type="match status" value="1"/>
</dbReference>
<keyword evidence="3" id="KW-1185">Reference proteome</keyword>
<organism evidence="2 3">
    <name type="scientific">Spirosoma radiotolerans</name>
    <dbReference type="NCBI Taxonomy" id="1379870"/>
    <lineage>
        <taxon>Bacteria</taxon>
        <taxon>Pseudomonadati</taxon>
        <taxon>Bacteroidota</taxon>
        <taxon>Cytophagia</taxon>
        <taxon>Cytophagales</taxon>
        <taxon>Cytophagaceae</taxon>
        <taxon>Spirosoma</taxon>
    </lineage>
</organism>
<evidence type="ECO:0000313" key="2">
    <source>
        <dbReference type="EMBL" id="AKD54285.1"/>
    </source>
</evidence>
<dbReference type="RefSeq" id="WP_046375881.1">
    <property type="nucleotide sequence ID" value="NZ_CP010429.1"/>
</dbReference>
<dbReference type="Pfam" id="PF00248">
    <property type="entry name" value="Aldo_ket_red"/>
    <property type="match status" value="1"/>
</dbReference>
<dbReference type="PRINTS" id="PR00069">
    <property type="entry name" value="ALDKETRDTASE"/>
</dbReference>
<dbReference type="STRING" id="1379870.SD10_04545"/>
<dbReference type="InterPro" id="IPR023210">
    <property type="entry name" value="NADP_OxRdtase_dom"/>
</dbReference>
<dbReference type="EMBL" id="CP010429">
    <property type="protein sequence ID" value="AKD54285.1"/>
    <property type="molecule type" value="Genomic_DNA"/>
</dbReference>
<dbReference type="Proteomes" id="UP000033054">
    <property type="component" value="Chromosome"/>
</dbReference>
<dbReference type="GO" id="GO:0016491">
    <property type="term" value="F:oxidoreductase activity"/>
    <property type="evidence" value="ECO:0007669"/>
    <property type="project" value="InterPro"/>
</dbReference>
<gene>
    <name evidence="2" type="ORF">SD10_04545</name>
</gene>
<dbReference type="InterPro" id="IPR053135">
    <property type="entry name" value="AKR2_Oxidoreductase"/>
</dbReference>
<name>A0A0E3ZSU7_9BACT</name>
<proteinExistence type="predicted"/>
<dbReference type="OrthoDB" id="9773828at2"/>
<dbReference type="InterPro" id="IPR020471">
    <property type="entry name" value="AKR"/>
</dbReference>
<dbReference type="CDD" id="cd19086">
    <property type="entry name" value="AKR_AKR11C1"/>
    <property type="match status" value="1"/>
</dbReference>
<evidence type="ECO:0000259" key="1">
    <source>
        <dbReference type="Pfam" id="PF00248"/>
    </source>
</evidence>
<feature type="domain" description="NADP-dependent oxidoreductase" evidence="1">
    <location>
        <begin position="15"/>
        <end position="316"/>
    </location>
</feature>
<reference evidence="2 3" key="1">
    <citation type="journal article" date="2014" name="Curr. Microbiol.">
        <title>Spirosoma radiotolerans sp. nov., a gamma-radiation-resistant bacterium isolated from gamma ray-irradiated soil.</title>
        <authorList>
            <person name="Lee J.J."/>
            <person name="Srinivasan S."/>
            <person name="Lim S."/>
            <person name="Joe M."/>
            <person name="Im S."/>
            <person name="Bae S.I."/>
            <person name="Park K.R."/>
            <person name="Han J.H."/>
            <person name="Park S.H."/>
            <person name="Joo B.M."/>
            <person name="Park S.J."/>
            <person name="Kim M.K."/>
        </authorList>
    </citation>
    <scope>NUCLEOTIDE SEQUENCE [LARGE SCALE GENOMIC DNA]</scope>
    <source>
        <strain evidence="2 3">DG5A</strain>
    </source>
</reference>
<dbReference type="PANTHER" id="PTHR43312:SF1">
    <property type="entry name" value="NADP-DEPENDENT OXIDOREDUCTASE DOMAIN-CONTAINING PROTEIN"/>
    <property type="match status" value="1"/>
</dbReference>
<dbReference type="InterPro" id="IPR036812">
    <property type="entry name" value="NAD(P)_OxRdtase_dom_sf"/>
</dbReference>
<dbReference type="Gene3D" id="3.20.20.100">
    <property type="entry name" value="NADP-dependent oxidoreductase domain"/>
    <property type="match status" value="1"/>
</dbReference>
<dbReference type="SUPFAM" id="SSF51430">
    <property type="entry name" value="NAD(P)-linked oxidoreductase"/>
    <property type="match status" value="1"/>
</dbReference>
<dbReference type="KEGG" id="srd:SD10_04545"/>
<dbReference type="PATRIC" id="fig|1379870.5.peg.987"/>
<dbReference type="AlphaFoldDB" id="A0A0E3ZSU7"/>
<accession>A0A0E3ZSU7</accession>
<sequence length="328" mass="36579">MKYRKLGKTGFTISEISLGTWQVGGKWGDPFSHNNADQILNAAVDAGINFIDTADVYGDGESEKAVGRLVRSRSERIYVATKCGRRLQPHTTEAYQPNVLRAFVEDSLRNMGLETLDLIQLHCPPTDVFYRPEIFAEFDRLKQEGKIQHLGVSVEKVEEGLKAIEFPNVTTVQIIFNMFRQRPADLFFTEALRRDVGVIVRVPLASGLLTGKFSADSTFSANDHRNFNRQGAAFDKGETFSGVDYETGLAAVDELRAVFPDDANLAPDALRWILTFDAVSCIIPGASKPDHLTSNLQALDRPAPSADQMAAVKRVYDERIKNPVHYLW</sequence>
<protein>
    <submittedName>
        <fullName evidence="2">Aldo/keto reductase</fullName>
    </submittedName>
</protein>